<sequence>MLSTKGETKDKVSGFKSGADDYLPILAPRLTEKTIKRDIEQLKIENRVERIGSTGKKVIGK</sequence>
<name>A0A1W1CRU7_9ZZZZ</name>
<proteinExistence type="predicted"/>
<organism evidence="1">
    <name type="scientific">hydrothermal vent metagenome</name>
    <dbReference type="NCBI Taxonomy" id="652676"/>
    <lineage>
        <taxon>unclassified sequences</taxon>
        <taxon>metagenomes</taxon>
        <taxon>ecological metagenomes</taxon>
    </lineage>
</organism>
<accession>A0A1W1CRU7</accession>
<reference evidence="1" key="1">
    <citation type="submission" date="2016-10" db="EMBL/GenBank/DDBJ databases">
        <authorList>
            <person name="de Groot N.N."/>
        </authorList>
    </citation>
    <scope>NUCLEOTIDE SEQUENCE</scope>
</reference>
<gene>
    <name evidence="1" type="ORF">MNB_SV-3-1328</name>
</gene>
<dbReference type="AlphaFoldDB" id="A0A1W1CRU7"/>
<protein>
    <submittedName>
        <fullName evidence="1">Uncharacterized protein</fullName>
    </submittedName>
</protein>
<dbReference type="EMBL" id="FPHI01000040">
    <property type="protein sequence ID" value="SFV68600.1"/>
    <property type="molecule type" value="Genomic_DNA"/>
</dbReference>
<evidence type="ECO:0000313" key="1">
    <source>
        <dbReference type="EMBL" id="SFV68600.1"/>
    </source>
</evidence>